<organism evidence="1 2">
    <name type="scientific">Endozoicomonas gorgoniicola</name>
    <dbReference type="NCBI Taxonomy" id="1234144"/>
    <lineage>
        <taxon>Bacteria</taxon>
        <taxon>Pseudomonadati</taxon>
        <taxon>Pseudomonadota</taxon>
        <taxon>Gammaproteobacteria</taxon>
        <taxon>Oceanospirillales</taxon>
        <taxon>Endozoicomonadaceae</taxon>
        <taxon>Endozoicomonas</taxon>
    </lineage>
</organism>
<accession>A0ABT3MTU8</accession>
<evidence type="ECO:0000313" key="1">
    <source>
        <dbReference type="EMBL" id="MCW7552792.1"/>
    </source>
</evidence>
<comment type="caution">
    <text evidence="1">The sequence shown here is derived from an EMBL/GenBank/DDBJ whole genome shotgun (WGS) entry which is preliminary data.</text>
</comment>
<protein>
    <recommendedName>
        <fullName evidence="3">Haem-binding uptake Tiki superfamily ChaN domain-containing protein</fullName>
    </recommendedName>
</protein>
<evidence type="ECO:0000313" key="2">
    <source>
        <dbReference type="Proteomes" id="UP001209854"/>
    </source>
</evidence>
<evidence type="ECO:0008006" key="3">
    <source>
        <dbReference type="Google" id="ProtNLM"/>
    </source>
</evidence>
<keyword evidence="2" id="KW-1185">Reference proteome</keyword>
<proteinExistence type="predicted"/>
<dbReference type="Proteomes" id="UP001209854">
    <property type="component" value="Unassembled WGS sequence"/>
</dbReference>
<reference evidence="1 2" key="1">
    <citation type="submission" date="2022-10" db="EMBL/GenBank/DDBJ databases">
        <title>High-quality genome sequences of two octocoral-associated bacteria, Endozoicomonas euniceicola EF212 and Endozoicomonas gorgoniicola PS125.</title>
        <authorList>
            <person name="Chiou Y.-J."/>
            <person name="Chen Y.-H."/>
        </authorList>
    </citation>
    <scope>NUCLEOTIDE SEQUENCE [LARGE SCALE GENOMIC DNA]</scope>
    <source>
        <strain evidence="1 2">PS125</strain>
    </source>
</reference>
<gene>
    <name evidence="1" type="ORF">NX722_09075</name>
</gene>
<name>A0ABT3MTU8_9GAMM</name>
<sequence>MNKWNLLILLTLTVSFCICSKAEVLSDKQFLHEHGLEAPVKAFLDYNETATGSDHYMLRGLRSSDGKVVFLLGETHVHNQDAFDAGSEFIRHFKHRVIEGVPNDEARQFGFSEALDELVGNNYYRSEQLPSLLISAVNQAGAISVGYQGRYLIGLGQNTNGDKNFKCFTSEQWIHMLHAGLTNKYYWSEEMLGDCNEYQEDYRFSVDKKLKSSALNNFKYINHWLEGDYCISCGGSYEYYLVHKRNNRAVHNLKKIMKNFPDQQVILVIQGKDHIHGVYMSLRRGGLFRDMDLDNPEDRVIVKTDFGYQYADEIEENSFNW</sequence>
<dbReference type="RefSeq" id="WP_262567709.1">
    <property type="nucleotide sequence ID" value="NZ_JAPFCC010000001.1"/>
</dbReference>
<dbReference type="EMBL" id="JAPFCC010000001">
    <property type="protein sequence ID" value="MCW7552792.1"/>
    <property type="molecule type" value="Genomic_DNA"/>
</dbReference>